<evidence type="ECO:0000256" key="1">
    <source>
        <dbReference type="SAM" id="Coils"/>
    </source>
</evidence>
<dbReference type="PANTHER" id="PTHR30386:SF24">
    <property type="entry name" value="MULTIDRUG RESISTANCE EFFLUX PUMP"/>
    <property type="match status" value="1"/>
</dbReference>
<dbReference type="Gene3D" id="1.10.287.470">
    <property type="entry name" value="Helix hairpin bin"/>
    <property type="match status" value="1"/>
</dbReference>
<dbReference type="PANTHER" id="PTHR30386">
    <property type="entry name" value="MEMBRANE FUSION SUBUNIT OF EMRAB-TOLC MULTIDRUG EFFLUX PUMP"/>
    <property type="match status" value="1"/>
</dbReference>
<dbReference type="Gene3D" id="2.40.50.100">
    <property type="match status" value="1"/>
</dbReference>
<comment type="caution">
    <text evidence="4">The sequence shown here is derived from an EMBL/GenBank/DDBJ whole genome shotgun (WGS) entry which is preliminary data.</text>
</comment>
<keyword evidence="2" id="KW-0472">Membrane</keyword>
<gene>
    <name evidence="4" type="ORF">FF124_03865</name>
</gene>
<sequence length="376" mass="39801">MSNEHEGNHAAEAQAPAEKSGGARKIIFAVLGLAIIAGAGWFGYEWWTEGRFIVSTDDAYIEGDIATISPKVSGYVESVAVTNNQKVNKGDLLVKIDDGDYQNALAQAEAQLNAQNVALKATEAQIAGAKAQLNQAQANRDALDPQIENAKSALQRANTLKEKGAATVAAFDDAKAQVDQLKAQVEAANAAIEVAKSNINTAKAQLAQQQAALKERQLAVDMARRNLSFTEIKAPFDGVFGNRNVQVGDLVSSGARLGALVPTEDLYIVANFKETDLDRLGIGEEVHVSVDAFKEDDFTGKVVSFSPASGAVFALLPPQNATGNFTKVVQRIPVHISIPEDMLDRGYLKAGLSVTAEADSRTAPDGTLGKVVAGSR</sequence>
<feature type="transmembrane region" description="Helical" evidence="2">
    <location>
        <begin position="26"/>
        <end position="47"/>
    </location>
</feature>
<dbReference type="AlphaFoldDB" id="A0A5C4JWT7"/>
<keyword evidence="2" id="KW-1133">Transmembrane helix</keyword>
<organism evidence="4 5">
    <name type="scientific">Martelella lutilitoris</name>
    <dbReference type="NCBI Taxonomy" id="2583532"/>
    <lineage>
        <taxon>Bacteria</taxon>
        <taxon>Pseudomonadati</taxon>
        <taxon>Pseudomonadota</taxon>
        <taxon>Alphaproteobacteria</taxon>
        <taxon>Hyphomicrobiales</taxon>
        <taxon>Aurantimonadaceae</taxon>
        <taxon>Martelella</taxon>
    </lineage>
</organism>
<keyword evidence="1" id="KW-0175">Coiled coil</keyword>
<feature type="coiled-coil region" evidence="1">
    <location>
        <begin position="171"/>
        <end position="212"/>
    </location>
</feature>
<dbReference type="SUPFAM" id="SSF111369">
    <property type="entry name" value="HlyD-like secretion proteins"/>
    <property type="match status" value="2"/>
</dbReference>
<name>A0A5C4JWT7_9HYPH</name>
<dbReference type="GO" id="GO:0055085">
    <property type="term" value="P:transmembrane transport"/>
    <property type="evidence" value="ECO:0007669"/>
    <property type="project" value="InterPro"/>
</dbReference>
<keyword evidence="5" id="KW-1185">Reference proteome</keyword>
<proteinExistence type="predicted"/>
<accession>A0A5C4JWT7</accession>
<dbReference type="OrthoDB" id="9811754at2"/>
<dbReference type="InterPro" id="IPR058625">
    <property type="entry name" value="MdtA-like_BSH"/>
</dbReference>
<evidence type="ECO:0000313" key="5">
    <source>
        <dbReference type="Proteomes" id="UP000307874"/>
    </source>
</evidence>
<evidence type="ECO:0000259" key="3">
    <source>
        <dbReference type="Pfam" id="PF25917"/>
    </source>
</evidence>
<dbReference type="InterPro" id="IPR050739">
    <property type="entry name" value="MFP"/>
</dbReference>
<dbReference type="RefSeq" id="WP_138747171.1">
    <property type="nucleotide sequence ID" value="NZ_VCLB01000002.1"/>
</dbReference>
<dbReference type="Gene3D" id="2.40.30.170">
    <property type="match status" value="1"/>
</dbReference>
<reference evidence="4 5" key="1">
    <citation type="submission" date="2019-05" db="EMBL/GenBank/DDBJ databases">
        <authorList>
            <person name="Lee S.D."/>
        </authorList>
    </citation>
    <scope>NUCLEOTIDE SEQUENCE [LARGE SCALE GENOMIC DNA]</scope>
    <source>
        <strain evidence="4 5">GH2-6</strain>
    </source>
</reference>
<reference evidence="4 5" key="2">
    <citation type="submission" date="2019-06" db="EMBL/GenBank/DDBJ databases">
        <title>Martelella lutilitoris sp. nov., isolated from a tidal mudflat.</title>
        <authorList>
            <person name="Kim Y.-J."/>
        </authorList>
    </citation>
    <scope>NUCLEOTIDE SEQUENCE [LARGE SCALE GENOMIC DNA]</scope>
    <source>
        <strain evidence="4 5">GH2-6</strain>
    </source>
</reference>
<dbReference type="Proteomes" id="UP000307874">
    <property type="component" value="Unassembled WGS sequence"/>
</dbReference>
<evidence type="ECO:0000313" key="4">
    <source>
        <dbReference type="EMBL" id="TNB49139.1"/>
    </source>
</evidence>
<evidence type="ECO:0000256" key="2">
    <source>
        <dbReference type="SAM" id="Phobius"/>
    </source>
</evidence>
<protein>
    <submittedName>
        <fullName evidence="4">HlyD family secretion protein</fullName>
    </submittedName>
</protein>
<feature type="domain" description="Multidrug resistance protein MdtA-like barrel-sandwich hybrid" evidence="3">
    <location>
        <begin position="65"/>
        <end position="261"/>
    </location>
</feature>
<dbReference type="Pfam" id="PF25917">
    <property type="entry name" value="BSH_RND"/>
    <property type="match status" value="1"/>
</dbReference>
<feature type="coiled-coil region" evidence="1">
    <location>
        <begin position="105"/>
        <end position="139"/>
    </location>
</feature>
<keyword evidence="2" id="KW-0812">Transmembrane</keyword>
<dbReference type="EMBL" id="VCLB01000002">
    <property type="protein sequence ID" value="TNB49139.1"/>
    <property type="molecule type" value="Genomic_DNA"/>
</dbReference>